<evidence type="ECO:0000256" key="1">
    <source>
        <dbReference type="SAM" id="Phobius"/>
    </source>
</evidence>
<evidence type="ECO:0000313" key="3">
    <source>
        <dbReference type="Proteomes" id="UP001152604"/>
    </source>
</evidence>
<gene>
    <name evidence="2" type="ORF">MES4922_300351</name>
</gene>
<dbReference type="Proteomes" id="UP001152604">
    <property type="component" value="Unassembled WGS sequence"/>
</dbReference>
<sequence length="103" mass="11016">MRARLPCSRPSSGVGGLLDRNRAALVRMTAFYTAAFWATVTAWILGSLLRFAFARPRMTKPGAICREMNPAGLDMADGGGYMPADAGFTGEWVRSSVGRAADS</sequence>
<keyword evidence="1" id="KW-1133">Transmembrane helix</keyword>
<keyword evidence="1" id="KW-0472">Membrane</keyword>
<feature type="transmembrane region" description="Helical" evidence="1">
    <location>
        <begin position="30"/>
        <end position="53"/>
    </location>
</feature>
<organism evidence="2 3">
    <name type="scientific">Mesorhizobium ventifaucium</name>
    <dbReference type="NCBI Taxonomy" id="666020"/>
    <lineage>
        <taxon>Bacteria</taxon>
        <taxon>Pseudomonadati</taxon>
        <taxon>Pseudomonadota</taxon>
        <taxon>Alphaproteobacteria</taxon>
        <taxon>Hyphomicrobiales</taxon>
        <taxon>Phyllobacteriaceae</taxon>
        <taxon>Mesorhizobium</taxon>
    </lineage>
</organism>
<protein>
    <submittedName>
        <fullName evidence="2">Uncharacterized protein</fullName>
    </submittedName>
</protein>
<keyword evidence="3" id="KW-1185">Reference proteome</keyword>
<name>A0ABM9E3T2_9HYPH</name>
<evidence type="ECO:0000313" key="2">
    <source>
        <dbReference type="EMBL" id="CAH2403267.1"/>
    </source>
</evidence>
<dbReference type="EMBL" id="CAKXZS010000024">
    <property type="protein sequence ID" value="CAH2403267.1"/>
    <property type="molecule type" value="Genomic_DNA"/>
</dbReference>
<proteinExistence type="predicted"/>
<keyword evidence="1" id="KW-0812">Transmembrane</keyword>
<comment type="caution">
    <text evidence="2">The sequence shown here is derived from an EMBL/GenBank/DDBJ whole genome shotgun (WGS) entry which is preliminary data.</text>
</comment>
<accession>A0ABM9E3T2</accession>
<reference evidence="2" key="1">
    <citation type="submission" date="2022-03" db="EMBL/GenBank/DDBJ databases">
        <authorList>
            <person name="Brunel B."/>
        </authorList>
    </citation>
    <scope>NUCLEOTIDE SEQUENCE</scope>
    <source>
        <strain evidence="2">STM4922sample</strain>
    </source>
</reference>